<keyword evidence="4 7" id="KW-0812">Transmembrane</keyword>
<dbReference type="Pfam" id="PF03458">
    <property type="entry name" value="Gly_transporter"/>
    <property type="match status" value="2"/>
</dbReference>
<name>A0A1M7FC71_9GAMM</name>
<dbReference type="PANTHER" id="PTHR30506">
    <property type="entry name" value="INNER MEMBRANE PROTEIN"/>
    <property type="match status" value="1"/>
</dbReference>
<dbReference type="EMBL" id="FRCA01000004">
    <property type="protein sequence ID" value="SHM01590.1"/>
    <property type="molecule type" value="Genomic_DNA"/>
</dbReference>
<sequence length="256" mass="27542">MDSAIVYWLDLAGTMVFALSGVLLACRSRMDPIGMLVLAAATAVGGGTMRDLVLGVQPVFWVTDTTYLWVVLATVGASLIGYRYIHRLNRVFLPVADAFGLALFVVIGANKALLLGFSGVVAVLMGLFTGVAGGMIRDVLARRVPLVLRSEIYATAAIAGGVVYVVCEVLGVAHLGLVLSLATTLGLRLAAIRWKVSLPVFVWAMIDPDVSTRQAADADFTASVHTDQPPGKPVRRKMRVRMVHHRKARTLWAEDE</sequence>
<evidence type="ECO:0000256" key="6">
    <source>
        <dbReference type="ARBA" id="ARBA00023136"/>
    </source>
</evidence>
<evidence type="ECO:0000256" key="4">
    <source>
        <dbReference type="ARBA" id="ARBA00022692"/>
    </source>
</evidence>
<feature type="transmembrane region" description="Helical" evidence="7">
    <location>
        <begin position="91"/>
        <end position="109"/>
    </location>
</feature>
<evidence type="ECO:0000256" key="1">
    <source>
        <dbReference type="ARBA" id="ARBA00004651"/>
    </source>
</evidence>
<feature type="transmembrane region" description="Helical" evidence="7">
    <location>
        <begin position="6"/>
        <end position="26"/>
    </location>
</feature>
<comment type="subcellular location">
    <subcellularLocation>
        <location evidence="1">Cell membrane</location>
        <topology evidence="1">Multi-pass membrane protein</topology>
    </subcellularLocation>
</comment>
<dbReference type="Proteomes" id="UP000321726">
    <property type="component" value="Unassembled WGS sequence"/>
</dbReference>
<feature type="transmembrane region" description="Helical" evidence="7">
    <location>
        <begin position="115"/>
        <end position="134"/>
    </location>
</feature>
<dbReference type="RefSeq" id="WP_073435040.1">
    <property type="nucleotide sequence ID" value="NZ_BJXU01000043.1"/>
</dbReference>
<keyword evidence="6 7" id="KW-0472">Membrane</keyword>
<feature type="transmembrane region" description="Helical" evidence="7">
    <location>
        <begin position="146"/>
        <end position="166"/>
    </location>
</feature>
<reference evidence="10 11" key="1">
    <citation type="submission" date="2016-11" db="EMBL/GenBank/DDBJ databases">
        <authorList>
            <person name="Jaros S."/>
            <person name="Januszkiewicz K."/>
            <person name="Wedrychowicz H."/>
        </authorList>
    </citation>
    <scope>NUCLEOTIDE SEQUENCE [LARGE SCALE GENOMIC DNA]</scope>
    <source>
        <strain evidence="10 11">DSM 4740</strain>
    </source>
</reference>
<feature type="transmembrane region" description="Helical" evidence="7">
    <location>
        <begin position="172"/>
        <end position="191"/>
    </location>
</feature>
<feature type="domain" description="Glycine transporter" evidence="8">
    <location>
        <begin position="7"/>
        <end position="79"/>
    </location>
</feature>
<feature type="domain" description="Glycine transporter" evidence="8">
    <location>
        <begin position="95"/>
        <end position="167"/>
    </location>
</feature>
<dbReference type="EMBL" id="BJXU01000043">
    <property type="protein sequence ID" value="GEN23492.1"/>
    <property type="molecule type" value="Genomic_DNA"/>
</dbReference>
<dbReference type="GO" id="GO:0005886">
    <property type="term" value="C:plasma membrane"/>
    <property type="evidence" value="ECO:0007669"/>
    <property type="project" value="UniProtKB-SubCell"/>
</dbReference>
<evidence type="ECO:0000256" key="2">
    <source>
        <dbReference type="ARBA" id="ARBA00008193"/>
    </source>
</evidence>
<dbReference type="Proteomes" id="UP000184123">
    <property type="component" value="Unassembled WGS sequence"/>
</dbReference>
<evidence type="ECO:0000256" key="7">
    <source>
        <dbReference type="SAM" id="Phobius"/>
    </source>
</evidence>
<evidence type="ECO:0000313" key="12">
    <source>
        <dbReference type="Proteomes" id="UP000321726"/>
    </source>
</evidence>
<dbReference type="OrthoDB" id="9791874at2"/>
<evidence type="ECO:0000256" key="5">
    <source>
        <dbReference type="ARBA" id="ARBA00022989"/>
    </source>
</evidence>
<dbReference type="PANTHER" id="PTHR30506:SF3">
    <property type="entry name" value="UPF0126 INNER MEMBRANE PROTEIN YADS-RELATED"/>
    <property type="match status" value="1"/>
</dbReference>
<evidence type="ECO:0000313" key="9">
    <source>
        <dbReference type="EMBL" id="GEN23492.1"/>
    </source>
</evidence>
<keyword evidence="5 7" id="KW-1133">Transmembrane helix</keyword>
<proteinExistence type="inferred from homology"/>
<feature type="transmembrane region" description="Helical" evidence="7">
    <location>
        <begin position="33"/>
        <end position="54"/>
    </location>
</feature>
<evidence type="ECO:0000313" key="11">
    <source>
        <dbReference type="Proteomes" id="UP000184123"/>
    </source>
</evidence>
<gene>
    <name evidence="9" type="ORF">HCU01_14410</name>
    <name evidence="10" type="ORF">SAMN05660971_02024</name>
</gene>
<dbReference type="AlphaFoldDB" id="A0A1M7FC71"/>
<dbReference type="InterPro" id="IPR005115">
    <property type="entry name" value="Gly_transporter"/>
</dbReference>
<evidence type="ECO:0000259" key="8">
    <source>
        <dbReference type="Pfam" id="PF03458"/>
    </source>
</evidence>
<keyword evidence="12" id="KW-1185">Reference proteome</keyword>
<feature type="transmembrane region" description="Helical" evidence="7">
    <location>
        <begin position="66"/>
        <end position="84"/>
    </location>
</feature>
<reference evidence="9 12" key="2">
    <citation type="submission" date="2019-07" db="EMBL/GenBank/DDBJ databases">
        <title>Whole genome shotgun sequence of Halomonas cupida NBRC 102219.</title>
        <authorList>
            <person name="Hosoyama A."/>
            <person name="Uohara A."/>
            <person name="Ohji S."/>
            <person name="Ichikawa N."/>
        </authorList>
    </citation>
    <scope>NUCLEOTIDE SEQUENCE [LARGE SCALE GENOMIC DNA]</scope>
    <source>
        <strain evidence="9 12">NBRC 102219</strain>
    </source>
</reference>
<evidence type="ECO:0000313" key="10">
    <source>
        <dbReference type="EMBL" id="SHM01590.1"/>
    </source>
</evidence>
<evidence type="ECO:0000256" key="3">
    <source>
        <dbReference type="ARBA" id="ARBA00022475"/>
    </source>
</evidence>
<dbReference type="STRING" id="44933.SAMN05660971_02024"/>
<protein>
    <submittedName>
        <fullName evidence="9 10">Membrane protein</fullName>
    </submittedName>
</protein>
<accession>A0A1M7FC71</accession>
<organism evidence="10 11">
    <name type="scientific">Halomonas cupida</name>
    <dbReference type="NCBI Taxonomy" id="44933"/>
    <lineage>
        <taxon>Bacteria</taxon>
        <taxon>Pseudomonadati</taxon>
        <taxon>Pseudomonadota</taxon>
        <taxon>Gammaproteobacteria</taxon>
        <taxon>Oceanospirillales</taxon>
        <taxon>Halomonadaceae</taxon>
        <taxon>Halomonas</taxon>
    </lineage>
</organism>
<keyword evidence="3" id="KW-1003">Cell membrane</keyword>
<comment type="similarity">
    <text evidence="2">Belongs to the UPF0126 family.</text>
</comment>